<feature type="binding site" evidence="11">
    <location>
        <position position="579"/>
    </location>
    <ligand>
        <name>Zn(2+)</name>
        <dbReference type="ChEBI" id="CHEBI:29105"/>
    </ligand>
</feature>
<evidence type="ECO:0000256" key="9">
    <source>
        <dbReference type="ARBA" id="ARBA00024779"/>
    </source>
</evidence>
<evidence type="ECO:0000259" key="12">
    <source>
        <dbReference type="PROSITE" id="PS50860"/>
    </source>
</evidence>
<keyword evidence="3 11" id="KW-0436">Ligase</keyword>
<dbReference type="InterPro" id="IPR050058">
    <property type="entry name" value="Ala-tRNA_ligase"/>
</dbReference>
<evidence type="ECO:0000256" key="3">
    <source>
        <dbReference type="ARBA" id="ARBA00022598"/>
    </source>
</evidence>
<keyword evidence="11" id="KW-0963">Cytoplasm</keyword>
<dbReference type="NCBIfam" id="TIGR00344">
    <property type="entry name" value="alaS"/>
    <property type="match status" value="1"/>
</dbReference>
<evidence type="ECO:0000256" key="5">
    <source>
        <dbReference type="ARBA" id="ARBA00022840"/>
    </source>
</evidence>
<name>A0ABY4QTY7_9ACTN</name>
<dbReference type="Gene3D" id="3.30.980.10">
    <property type="entry name" value="Threonyl-trna Synthetase, Chain A, domain 2"/>
    <property type="match status" value="1"/>
</dbReference>
<feature type="domain" description="Alanyl-transfer RNA synthetases family profile" evidence="12">
    <location>
        <begin position="1"/>
        <end position="725"/>
    </location>
</feature>
<dbReference type="InterPro" id="IPR045864">
    <property type="entry name" value="aa-tRNA-synth_II/BPL/LPL"/>
</dbReference>
<evidence type="ECO:0000256" key="2">
    <source>
        <dbReference type="ARBA" id="ARBA00022555"/>
    </source>
</evidence>
<feature type="binding site" evidence="11">
    <location>
        <position position="686"/>
    </location>
    <ligand>
        <name>Zn(2+)</name>
        <dbReference type="ChEBI" id="CHEBI:29105"/>
    </ligand>
</feature>
<gene>
    <name evidence="11 13" type="primary">alaS</name>
    <name evidence="13" type="ORF">M6D93_10760</name>
</gene>
<dbReference type="PRINTS" id="PR00980">
    <property type="entry name" value="TRNASYNTHALA"/>
</dbReference>
<comment type="subcellular location">
    <subcellularLocation>
        <location evidence="11">Cytoplasm</location>
    </subcellularLocation>
</comment>
<dbReference type="SUPFAM" id="SSF55681">
    <property type="entry name" value="Class II aaRS and biotin synthetases"/>
    <property type="match status" value="1"/>
</dbReference>
<dbReference type="Gene3D" id="3.30.54.20">
    <property type="match status" value="1"/>
</dbReference>
<comment type="domain">
    <text evidence="11">Consists of three domains; the N-terminal catalytic domain, the editing domain and the C-terminal C-Ala domain. The editing domain removes incorrectly charged amino acids, while the C-Ala domain, along with tRNA(Ala), serves as a bridge to cooperatively bring together the editing and aminoacylation centers thus stimulating deacylation of misacylated tRNAs.</text>
</comment>
<dbReference type="EMBL" id="CP097332">
    <property type="protein sequence ID" value="UQX86788.1"/>
    <property type="molecule type" value="Genomic_DNA"/>
</dbReference>
<dbReference type="InterPro" id="IPR002318">
    <property type="entry name" value="Ala-tRNA-lgiase_IIc"/>
</dbReference>
<evidence type="ECO:0000256" key="8">
    <source>
        <dbReference type="ARBA" id="ARBA00023146"/>
    </source>
</evidence>
<dbReference type="CDD" id="cd00673">
    <property type="entry name" value="AlaRS_core"/>
    <property type="match status" value="1"/>
</dbReference>
<dbReference type="HAMAP" id="MF_00036_B">
    <property type="entry name" value="Ala_tRNA_synth_B"/>
    <property type="match status" value="1"/>
</dbReference>
<comment type="catalytic activity">
    <reaction evidence="10 11">
        <text>tRNA(Ala) + L-alanine + ATP = L-alanyl-tRNA(Ala) + AMP + diphosphate</text>
        <dbReference type="Rhea" id="RHEA:12540"/>
        <dbReference type="Rhea" id="RHEA-COMP:9657"/>
        <dbReference type="Rhea" id="RHEA-COMP:9923"/>
        <dbReference type="ChEBI" id="CHEBI:30616"/>
        <dbReference type="ChEBI" id="CHEBI:33019"/>
        <dbReference type="ChEBI" id="CHEBI:57972"/>
        <dbReference type="ChEBI" id="CHEBI:78442"/>
        <dbReference type="ChEBI" id="CHEBI:78497"/>
        <dbReference type="ChEBI" id="CHEBI:456215"/>
        <dbReference type="EC" id="6.1.1.7"/>
    </reaction>
</comment>
<keyword evidence="11" id="KW-0862">Zinc</keyword>
<feature type="binding site" evidence="11">
    <location>
        <position position="682"/>
    </location>
    <ligand>
        <name>Zn(2+)</name>
        <dbReference type="ChEBI" id="CHEBI:29105"/>
    </ligand>
</feature>
<accession>A0ABY4QTY7</accession>
<dbReference type="Proteomes" id="UP001056336">
    <property type="component" value="Chromosome"/>
</dbReference>
<evidence type="ECO:0000256" key="7">
    <source>
        <dbReference type="ARBA" id="ARBA00022917"/>
    </source>
</evidence>
<evidence type="ECO:0000256" key="4">
    <source>
        <dbReference type="ARBA" id="ARBA00022741"/>
    </source>
</evidence>
<dbReference type="SMART" id="SM00863">
    <property type="entry name" value="tRNA_SAD"/>
    <property type="match status" value="1"/>
</dbReference>
<dbReference type="InterPro" id="IPR009000">
    <property type="entry name" value="Transl_B-barrel_sf"/>
</dbReference>
<keyword evidence="14" id="KW-1185">Reference proteome</keyword>
<comment type="similarity">
    <text evidence="1 11">Belongs to the class-II aminoacyl-tRNA synthetase family.</text>
</comment>
<comment type="cofactor">
    <cofactor evidence="11">
        <name>Zn(2+)</name>
        <dbReference type="ChEBI" id="CHEBI:29105"/>
    </cofactor>
    <text evidence="11">Binds 1 zinc ion per subunit.</text>
</comment>
<dbReference type="SUPFAM" id="SSF50447">
    <property type="entry name" value="Translation proteins"/>
    <property type="match status" value="1"/>
</dbReference>
<dbReference type="GO" id="GO:0004813">
    <property type="term" value="F:alanine-tRNA ligase activity"/>
    <property type="evidence" value="ECO:0007669"/>
    <property type="project" value="UniProtKB-EC"/>
</dbReference>
<dbReference type="Pfam" id="PF01411">
    <property type="entry name" value="tRNA-synt_2c"/>
    <property type="match status" value="1"/>
</dbReference>
<evidence type="ECO:0000313" key="13">
    <source>
        <dbReference type="EMBL" id="UQX86788.1"/>
    </source>
</evidence>
<keyword evidence="6 11" id="KW-0694">RNA-binding</keyword>
<dbReference type="InterPro" id="IPR018162">
    <property type="entry name" value="Ala-tRNA-ligase_IIc_anticod-bd"/>
</dbReference>
<dbReference type="InterPro" id="IPR012947">
    <property type="entry name" value="tRNA_SAD"/>
</dbReference>
<dbReference type="InterPro" id="IPR023033">
    <property type="entry name" value="Ala_tRNA_ligase_euk/bac"/>
</dbReference>
<reference evidence="13" key="1">
    <citation type="journal article" date="2018" name="Int. J. Syst. Evol. Microbiol.">
        <title>Jatrophihabitans telluris sp. nov., isolated from sediment soil of lava forest wetlands and the emended description of the genus Jatrophihabitans.</title>
        <authorList>
            <person name="Lee K.C."/>
            <person name="Suh M.K."/>
            <person name="Eom M.K."/>
            <person name="Kim K.K."/>
            <person name="Kim J.S."/>
            <person name="Kim D.S."/>
            <person name="Ko S.H."/>
            <person name="Shin Y.K."/>
            <person name="Lee J.S."/>
        </authorList>
    </citation>
    <scope>NUCLEOTIDE SEQUENCE</scope>
    <source>
        <strain evidence="13">N237</strain>
    </source>
</reference>
<keyword evidence="2 11" id="KW-0820">tRNA-binding</keyword>
<dbReference type="PROSITE" id="PS50860">
    <property type="entry name" value="AA_TRNA_LIGASE_II_ALA"/>
    <property type="match status" value="1"/>
</dbReference>
<dbReference type="SUPFAM" id="SSF101353">
    <property type="entry name" value="Putative anticodon-binding domain of alanyl-tRNA synthetase (AlaRS)"/>
    <property type="match status" value="1"/>
</dbReference>
<evidence type="ECO:0000313" key="14">
    <source>
        <dbReference type="Proteomes" id="UP001056336"/>
    </source>
</evidence>
<keyword evidence="11" id="KW-0479">Metal-binding</keyword>
<dbReference type="Gene3D" id="6.10.250.550">
    <property type="match status" value="1"/>
</dbReference>
<dbReference type="SUPFAM" id="SSF55186">
    <property type="entry name" value="ThrRS/AlaRS common domain"/>
    <property type="match status" value="1"/>
</dbReference>
<dbReference type="InterPro" id="IPR003156">
    <property type="entry name" value="DHHA1_dom"/>
</dbReference>
<evidence type="ECO:0000256" key="11">
    <source>
        <dbReference type="HAMAP-Rule" id="MF_00036"/>
    </source>
</evidence>
<sequence length="900" mass="97545">MRSAEIRRRFLAHFEANGHTVVPSAPLPFDDPNLLFINAGMVQFVPYFIGQQAAPWQRATSVQKCIRTQDIEEVGKTTRHGTFFQMNGNFSFGDYFKEEAITLAWELSTKSQDDGGFGLDPERIWATVYLDDDEAIDIWHRVIGLPLERIVRRGKADNFWSMGIPGPCGPCSELYYDRGPDYGEPGGPEVDEDRYMEFWNLVFMQNERGAGSDKENYPILGELPAKNIDTGMGMERMAALLQGVDNLYEIDETKPVLDRAAQLTGKKYGEHSGHAASQSHPDDVRLRVVADHIRTALMLIGDGVTPSNEGRGYVLRRILRRAIRSMRLLGWEAESLPELFPVARDCMAPSYPELATNFERIAMIAYSEEQTFRRTLASGTSIFEGAVADVQRSGSPKLPGSDAFKLHDTYGFPIDLTLEMAAEQGLSVDTEGFHRLMTEQRERAKADSKANKAAHGNSPAYRQLRDLGETVFIGYTDLSTETAVRGIVADGQLVNRAQTGQVVEVVLDETPFYAESGGQIADEGTITSDGATLRVLDVQKPVKGLIVHRVEVADGEIGAGTVVRAQVDPEWRRSARQAHSGTHVVHAALREVLGPTALQSGSYNKPGYLRLDFAWGQALNDTTRRDIEEVSNRALREDLPVSVEYMPLQRARELGALALFGENYDTEVRVVTIGGPWSRELCGGTHVDHSSQVGALTVVGESSVGAGVRRVEAFVGLDALRYLANERALVNAVSETLKVPPSEVPDRVAALVERLRVVEKELERNRVQAVLAGAGQLAAQAQSVNGVQVVAVDAPKGVSGNDLRTLALDVRGRLDAAAPAVVVLTSETDGKVSFVAAVNPAGQQSGLSAGDLVKVFAPVLGARGGGKADLAQGAGGDAAKIVEALAAVLRAVAGSPARAE</sequence>
<dbReference type="Pfam" id="PF07973">
    <property type="entry name" value="tRNA_SAD"/>
    <property type="match status" value="1"/>
</dbReference>
<evidence type="ECO:0000256" key="6">
    <source>
        <dbReference type="ARBA" id="ARBA00022884"/>
    </source>
</evidence>
<keyword evidence="7 11" id="KW-0648">Protein biosynthesis</keyword>
<dbReference type="Pfam" id="PF02272">
    <property type="entry name" value="DHHA1"/>
    <property type="match status" value="1"/>
</dbReference>
<dbReference type="EC" id="6.1.1.7" evidence="11"/>
<keyword evidence="8 11" id="KW-0030">Aminoacyl-tRNA synthetase</keyword>
<dbReference type="RefSeq" id="WP_249769167.1">
    <property type="nucleotide sequence ID" value="NZ_CP097332.1"/>
</dbReference>
<dbReference type="PANTHER" id="PTHR11777">
    <property type="entry name" value="ALANYL-TRNA SYNTHETASE"/>
    <property type="match status" value="1"/>
</dbReference>
<dbReference type="InterPro" id="IPR018164">
    <property type="entry name" value="Ala-tRNA-synth_IIc_N"/>
</dbReference>
<organism evidence="13 14">
    <name type="scientific">Jatrophihabitans telluris</name>
    <dbReference type="NCBI Taxonomy" id="2038343"/>
    <lineage>
        <taxon>Bacteria</taxon>
        <taxon>Bacillati</taxon>
        <taxon>Actinomycetota</taxon>
        <taxon>Actinomycetes</taxon>
        <taxon>Jatrophihabitantales</taxon>
        <taxon>Jatrophihabitantaceae</taxon>
        <taxon>Jatrophihabitans</taxon>
    </lineage>
</organism>
<protein>
    <recommendedName>
        <fullName evidence="11">Alanine--tRNA ligase</fullName>
        <ecNumber evidence="11">6.1.1.7</ecNumber>
    </recommendedName>
    <alternativeName>
        <fullName evidence="11">Alanyl-tRNA synthetase</fullName>
        <shortName evidence="11">AlaRS</shortName>
    </alternativeName>
</protein>
<reference evidence="13" key="2">
    <citation type="submission" date="2022-05" db="EMBL/GenBank/DDBJ databases">
        <authorList>
            <person name="Kim J.-S."/>
            <person name="Lee K."/>
            <person name="Suh M."/>
            <person name="Eom M."/>
            <person name="Kim J.-S."/>
            <person name="Kim D.-S."/>
            <person name="Ko S.-H."/>
            <person name="Shin Y."/>
            <person name="Lee J.-S."/>
        </authorList>
    </citation>
    <scope>NUCLEOTIDE SEQUENCE</scope>
    <source>
        <strain evidence="13">N237</strain>
    </source>
</reference>
<proteinExistence type="inferred from homology"/>
<comment type="function">
    <text evidence="9 11">Catalyzes the attachment of alanine to tRNA(Ala) in a two-step reaction: alanine is first activated by ATP to form Ala-AMP and then transferred to the acceptor end of tRNA(Ala). Also edits incorrectly charged Ser-tRNA(Ala) and Gly-tRNA(Ala) via its editing domain.</text>
</comment>
<dbReference type="InterPro" id="IPR018165">
    <property type="entry name" value="Ala-tRNA-synth_IIc_core"/>
</dbReference>
<dbReference type="Gene3D" id="3.10.310.40">
    <property type="match status" value="1"/>
</dbReference>
<dbReference type="InterPro" id="IPR018163">
    <property type="entry name" value="Thr/Ala-tRNA-synth_IIc_edit"/>
</dbReference>
<dbReference type="Gene3D" id="2.40.30.130">
    <property type="match status" value="1"/>
</dbReference>
<feature type="binding site" evidence="11">
    <location>
        <position position="583"/>
    </location>
    <ligand>
        <name>Zn(2+)</name>
        <dbReference type="ChEBI" id="CHEBI:29105"/>
    </ligand>
</feature>
<evidence type="ECO:0000256" key="10">
    <source>
        <dbReference type="ARBA" id="ARBA00048300"/>
    </source>
</evidence>
<keyword evidence="5 11" id="KW-0067">ATP-binding</keyword>
<dbReference type="Gene3D" id="3.30.930.10">
    <property type="entry name" value="Bira Bifunctional Protein, Domain 2"/>
    <property type="match status" value="1"/>
</dbReference>
<evidence type="ECO:0000256" key="1">
    <source>
        <dbReference type="ARBA" id="ARBA00008226"/>
    </source>
</evidence>
<keyword evidence="4 11" id="KW-0547">Nucleotide-binding</keyword>
<dbReference type="PANTHER" id="PTHR11777:SF9">
    <property type="entry name" value="ALANINE--TRNA LIGASE, CYTOPLASMIC"/>
    <property type="match status" value="1"/>
</dbReference>